<sequence>MHSANLFSGRTFRQLTAALVISSASCIGLSASALAQDSTDPIKLTLHDWTGQLITTEIMGEVLKKAGYSIEYVQADYLAQFAGLESGDLHVAMEMWETTGRDAMDAATATGKVENFGPTGMKAKEEWWYPAYMTEQCPDLPNWEALKDEACAEAFSTAETAPKGRYLGGPVTWGGFDDERVEALDLPFEVIHAGTDAALFAELESAYQRKAPIMLWIYAPHWAPAKYDGAWVEFPEYSAECYNDPATGINPDMAYDCGKPFGEIWKVGWAGVKEKWPGAYDAIKAFTIDNDEMGKMITEVDLDGKTVSAVVGEWMDANEDRWSGWIKK</sequence>
<dbReference type="InterPro" id="IPR007210">
    <property type="entry name" value="ABC_Gly_betaine_transp_sub-bd"/>
</dbReference>
<protein>
    <submittedName>
        <fullName evidence="3">ABC transporter substrate-binding protein</fullName>
    </submittedName>
</protein>
<reference evidence="3" key="1">
    <citation type="submission" date="2022-10" db="EMBL/GenBank/DDBJ databases">
        <title>Hoeflea sp. J2-29, isolated from marine algae.</title>
        <authorList>
            <person name="Kristyanto S."/>
            <person name="Kim J.M."/>
            <person name="Jeon C.O."/>
        </authorList>
    </citation>
    <scope>NUCLEOTIDE SEQUENCE</scope>
    <source>
        <strain evidence="3">J2-29</strain>
    </source>
</reference>
<evidence type="ECO:0000256" key="1">
    <source>
        <dbReference type="SAM" id="SignalP"/>
    </source>
</evidence>
<dbReference type="Gene3D" id="3.10.105.10">
    <property type="entry name" value="Dipeptide-binding Protein, Domain 3"/>
    <property type="match status" value="2"/>
</dbReference>
<feature type="chain" id="PRO_5046586146" evidence="1">
    <location>
        <begin position="36"/>
        <end position="328"/>
    </location>
</feature>
<dbReference type="EMBL" id="JAOVZQ010000001">
    <property type="protein sequence ID" value="MCY0096693.1"/>
    <property type="molecule type" value="Genomic_DNA"/>
</dbReference>
<name>A0ABT3YLF5_9HYPH</name>
<proteinExistence type="predicted"/>
<organism evidence="3 4">
    <name type="scientific">Hoeflea ulvae</name>
    <dbReference type="NCBI Taxonomy" id="2983764"/>
    <lineage>
        <taxon>Bacteria</taxon>
        <taxon>Pseudomonadati</taxon>
        <taxon>Pseudomonadota</taxon>
        <taxon>Alphaproteobacteria</taxon>
        <taxon>Hyphomicrobiales</taxon>
        <taxon>Rhizobiaceae</taxon>
        <taxon>Hoeflea</taxon>
    </lineage>
</organism>
<comment type="caution">
    <text evidence="3">The sequence shown here is derived from an EMBL/GenBank/DDBJ whole genome shotgun (WGS) entry which is preliminary data.</text>
</comment>
<feature type="domain" description="ABC-type glycine betaine transport system substrate-binding" evidence="2">
    <location>
        <begin position="40"/>
        <end position="316"/>
    </location>
</feature>
<gene>
    <name evidence="3" type="ORF">OEG82_22150</name>
</gene>
<dbReference type="Gene3D" id="3.40.190.100">
    <property type="entry name" value="Glycine betaine-binding periplasmic protein, domain 2"/>
    <property type="match status" value="1"/>
</dbReference>
<evidence type="ECO:0000313" key="4">
    <source>
        <dbReference type="Proteomes" id="UP001081283"/>
    </source>
</evidence>
<evidence type="ECO:0000313" key="3">
    <source>
        <dbReference type="EMBL" id="MCY0096693.1"/>
    </source>
</evidence>
<accession>A0ABT3YLF5</accession>
<dbReference type="RefSeq" id="WP_267614511.1">
    <property type="nucleotide sequence ID" value="NZ_JAOVZQ010000001.1"/>
</dbReference>
<dbReference type="Proteomes" id="UP001081283">
    <property type="component" value="Unassembled WGS sequence"/>
</dbReference>
<feature type="signal peptide" evidence="1">
    <location>
        <begin position="1"/>
        <end position="35"/>
    </location>
</feature>
<dbReference type="CDD" id="cd13643">
    <property type="entry name" value="PBP2_BCP_2"/>
    <property type="match status" value="1"/>
</dbReference>
<keyword evidence="1" id="KW-0732">Signal</keyword>
<evidence type="ECO:0000259" key="2">
    <source>
        <dbReference type="Pfam" id="PF04069"/>
    </source>
</evidence>
<dbReference type="SUPFAM" id="SSF53850">
    <property type="entry name" value="Periplasmic binding protein-like II"/>
    <property type="match status" value="1"/>
</dbReference>
<dbReference type="Pfam" id="PF04069">
    <property type="entry name" value="OpuAC"/>
    <property type="match status" value="1"/>
</dbReference>
<keyword evidence="4" id="KW-1185">Reference proteome</keyword>